<gene>
    <name evidence="2" type="ORF">SAMN05444920_10218</name>
</gene>
<reference evidence="2 3" key="1">
    <citation type="submission" date="2016-10" db="EMBL/GenBank/DDBJ databases">
        <authorList>
            <person name="de Groot N.N."/>
        </authorList>
    </citation>
    <scope>NUCLEOTIDE SEQUENCE [LARGE SCALE GENOMIC DNA]</scope>
    <source>
        <strain evidence="2 3">CGMCC 4.7037</strain>
    </source>
</reference>
<organism evidence="2 3">
    <name type="scientific">Nonomuraea solani</name>
    <dbReference type="NCBI Taxonomy" id="1144553"/>
    <lineage>
        <taxon>Bacteria</taxon>
        <taxon>Bacillati</taxon>
        <taxon>Actinomycetota</taxon>
        <taxon>Actinomycetes</taxon>
        <taxon>Streptosporangiales</taxon>
        <taxon>Streptosporangiaceae</taxon>
        <taxon>Nonomuraea</taxon>
    </lineage>
</organism>
<name>A0A1H5XU39_9ACTN</name>
<protein>
    <submittedName>
        <fullName evidence="2">Uncharacterized protein</fullName>
    </submittedName>
</protein>
<dbReference type="Proteomes" id="UP000236732">
    <property type="component" value="Unassembled WGS sequence"/>
</dbReference>
<dbReference type="EMBL" id="FNVT01000002">
    <property type="protein sequence ID" value="SEG14957.1"/>
    <property type="molecule type" value="Genomic_DNA"/>
</dbReference>
<proteinExistence type="predicted"/>
<keyword evidence="3" id="KW-1185">Reference proteome</keyword>
<sequence length="84" mass="8432">MTAAPSGTAIGGCARLPSRAGRSSPPTAAGQSFRNGSALAKLIGTGRFPAVREALAGGAFDDDQDGMDCEFTFGLDGIDVLTRG</sequence>
<accession>A0A1H5XU39</accession>
<evidence type="ECO:0000313" key="2">
    <source>
        <dbReference type="EMBL" id="SEG14957.1"/>
    </source>
</evidence>
<evidence type="ECO:0000313" key="3">
    <source>
        <dbReference type="Proteomes" id="UP000236732"/>
    </source>
</evidence>
<dbReference type="Gene3D" id="1.10.357.10">
    <property type="entry name" value="Tetracycline Repressor, domain 2"/>
    <property type="match status" value="1"/>
</dbReference>
<evidence type="ECO:0000256" key="1">
    <source>
        <dbReference type="SAM" id="MobiDB-lite"/>
    </source>
</evidence>
<dbReference type="AlphaFoldDB" id="A0A1H5XU39"/>
<feature type="region of interest" description="Disordered" evidence="1">
    <location>
        <begin position="1"/>
        <end position="32"/>
    </location>
</feature>